<feature type="domain" description="Hypersensitivity response secretion-like HrpJ" evidence="2">
    <location>
        <begin position="64"/>
        <end position="230"/>
    </location>
</feature>
<feature type="compositionally biased region" description="Basic and acidic residues" evidence="1">
    <location>
        <begin position="393"/>
        <end position="409"/>
    </location>
</feature>
<dbReference type="Gene3D" id="1.20.1280.80">
    <property type="match status" value="1"/>
</dbReference>
<dbReference type="Pfam" id="PF07201">
    <property type="entry name" value="HrpJ"/>
    <property type="match status" value="1"/>
</dbReference>
<dbReference type="Proteomes" id="UP000432089">
    <property type="component" value="Unassembled WGS sequence"/>
</dbReference>
<feature type="region of interest" description="Disordered" evidence="1">
    <location>
        <begin position="386"/>
        <end position="409"/>
    </location>
</feature>
<comment type="caution">
    <text evidence="3">The sequence shown here is derived from an EMBL/GenBank/DDBJ whole genome shotgun (WGS) entry which is preliminary data.</text>
</comment>
<organism evidence="3 4">
    <name type="scientific">Plantimonas leprariae</name>
    <dbReference type="NCBI Taxonomy" id="2615207"/>
    <lineage>
        <taxon>Bacteria</taxon>
        <taxon>Pseudomonadati</taxon>
        <taxon>Pseudomonadota</taxon>
        <taxon>Alphaproteobacteria</taxon>
        <taxon>Hyphomicrobiales</taxon>
        <taxon>Aurantimonadaceae</taxon>
        <taxon>Plantimonas</taxon>
    </lineage>
</organism>
<evidence type="ECO:0000313" key="4">
    <source>
        <dbReference type="Proteomes" id="UP000432089"/>
    </source>
</evidence>
<dbReference type="AlphaFoldDB" id="A0A7V7TV33"/>
<keyword evidence="4" id="KW-1185">Reference proteome</keyword>
<dbReference type="RefSeq" id="WP_150972832.1">
    <property type="nucleotide sequence ID" value="NZ_VZDO01000020.1"/>
</dbReference>
<gene>
    <name evidence="3" type="ORF">F6X38_19895</name>
</gene>
<dbReference type="Gene3D" id="1.10.150.630">
    <property type="match status" value="1"/>
</dbReference>
<sequence length="409" mass="44359">MSSIETLRQNVAALNVTSPVGTEVMREARGSYRGETVQVSSEDSKLEEAKEEIGMAVAHRADRKTLGQRQVRQGQGANLDAISRIADYYDKLPNMPREAALAGLVDDLQAMLEQLMAGGGGGEGGPTPEDVLRALQRFDGDPTHQFAALEIARDFFAAQGASDEFMALLDAAYGEFQRGDLGRDVRAGFASAEAAARASATLETDPATVRDTYRQLLKEQKDMGALFDAFRRFDVLKSMDEIVATFMEAAGRDLASTGPSTDPVFLHNLVTELSKLKKMQSAIDMAGDLVRLTDRQMQPGEKATGSNVDVAGQLLGFAAREAASLPDARSLLQRYAACSVATQLAFANGLRGLHLELPDGVMASIQARLLQNEALVALLDALVEEEEEEYEDEERRRVERDGGEGEARR</sequence>
<dbReference type="EMBL" id="VZDO01000020">
    <property type="protein sequence ID" value="KAB0676836.1"/>
    <property type="molecule type" value="Genomic_DNA"/>
</dbReference>
<evidence type="ECO:0000259" key="2">
    <source>
        <dbReference type="Pfam" id="PF07201"/>
    </source>
</evidence>
<dbReference type="SUPFAM" id="SSF140591">
    <property type="entry name" value="Type III secretion system domain"/>
    <property type="match status" value="1"/>
</dbReference>
<evidence type="ECO:0000313" key="3">
    <source>
        <dbReference type="EMBL" id="KAB0676836.1"/>
    </source>
</evidence>
<dbReference type="InterPro" id="IPR010812">
    <property type="entry name" value="HrpJ-like"/>
</dbReference>
<evidence type="ECO:0000256" key="1">
    <source>
        <dbReference type="SAM" id="MobiDB-lite"/>
    </source>
</evidence>
<reference evidence="3 4" key="1">
    <citation type="submission" date="2019-09" db="EMBL/GenBank/DDBJ databases">
        <title>YIM 132180 draft genome.</title>
        <authorList>
            <person name="Zhang K."/>
        </authorList>
    </citation>
    <scope>NUCLEOTIDE SEQUENCE [LARGE SCALE GENOMIC DNA]</scope>
    <source>
        <strain evidence="3 4">YIM 132180</strain>
    </source>
</reference>
<name>A0A7V7TV33_9HYPH</name>
<accession>A0A7V7TV33</accession>
<dbReference type="InterPro" id="IPR038347">
    <property type="entry name" value="TyeA_sf"/>
</dbReference>
<proteinExistence type="predicted"/>
<protein>
    <recommendedName>
        <fullName evidence="2">Hypersensitivity response secretion-like HrpJ domain-containing protein</fullName>
    </recommendedName>
</protein>
<dbReference type="GO" id="GO:0046903">
    <property type="term" value="P:secretion"/>
    <property type="evidence" value="ECO:0007669"/>
    <property type="project" value="InterPro"/>
</dbReference>
<dbReference type="GO" id="GO:0019867">
    <property type="term" value="C:outer membrane"/>
    <property type="evidence" value="ECO:0007669"/>
    <property type="project" value="InterPro"/>
</dbReference>